<gene>
    <name evidence="1" type="ORF">NDU88_004543</name>
</gene>
<feature type="non-terminal residue" evidence="1">
    <location>
        <position position="50"/>
    </location>
</feature>
<accession>A0AAV7N3B0</accession>
<name>A0AAV7N3B0_PLEWA</name>
<dbReference type="Proteomes" id="UP001066276">
    <property type="component" value="Chromosome 9"/>
</dbReference>
<dbReference type="AlphaFoldDB" id="A0AAV7N3B0"/>
<dbReference type="EMBL" id="JANPWB010000013">
    <property type="protein sequence ID" value="KAJ1107150.1"/>
    <property type="molecule type" value="Genomic_DNA"/>
</dbReference>
<reference evidence="1" key="1">
    <citation type="journal article" date="2022" name="bioRxiv">
        <title>Sequencing and chromosome-scale assembly of the giantPleurodeles waltlgenome.</title>
        <authorList>
            <person name="Brown T."/>
            <person name="Elewa A."/>
            <person name="Iarovenko S."/>
            <person name="Subramanian E."/>
            <person name="Araus A.J."/>
            <person name="Petzold A."/>
            <person name="Susuki M."/>
            <person name="Suzuki K.-i.T."/>
            <person name="Hayashi T."/>
            <person name="Toyoda A."/>
            <person name="Oliveira C."/>
            <person name="Osipova E."/>
            <person name="Leigh N.D."/>
            <person name="Simon A."/>
            <person name="Yun M.H."/>
        </authorList>
    </citation>
    <scope>NUCLEOTIDE SEQUENCE</scope>
    <source>
        <strain evidence="1">20211129_DDA</strain>
        <tissue evidence="1">Liver</tissue>
    </source>
</reference>
<evidence type="ECO:0000313" key="2">
    <source>
        <dbReference type="Proteomes" id="UP001066276"/>
    </source>
</evidence>
<evidence type="ECO:0000313" key="1">
    <source>
        <dbReference type="EMBL" id="KAJ1107150.1"/>
    </source>
</evidence>
<keyword evidence="2" id="KW-1185">Reference proteome</keyword>
<organism evidence="1 2">
    <name type="scientific">Pleurodeles waltl</name>
    <name type="common">Iberian ribbed newt</name>
    <dbReference type="NCBI Taxonomy" id="8319"/>
    <lineage>
        <taxon>Eukaryota</taxon>
        <taxon>Metazoa</taxon>
        <taxon>Chordata</taxon>
        <taxon>Craniata</taxon>
        <taxon>Vertebrata</taxon>
        <taxon>Euteleostomi</taxon>
        <taxon>Amphibia</taxon>
        <taxon>Batrachia</taxon>
        <taxon>Caudata</taxon>
        <taxon>Salamandroidea</taxon>
        <taxon>Salamandridae</taxon>
        <taxon>Pleurodelinae</taxon>
        <taxon>Pleurodeles</taxon>
    </lineage>
</organism>
<protein>
    <submittedName>
        <fullName evidence="1">Uncharacterized protein</fullName>
    </submittedName>
</protein>
<feature type="non-terminal residue" evidence="1">
    <location>
        <position position="1"/>
    </location>
</feature>
<sequence>PVVFLLVTLLRFHRCHNTTVSTILLQERHLAAQSQVVKHAAGHDDVTHLL</sequence>
<proteinExistence type="predicted"/>
<comment type="caution">
    <text evidence="1">The sequence shown here is derived from an EMBL/GenBank/DDBJ whole genome shotgun (WGS) entry which is preliminary data.</text>
</comment>